<feature type="compositionally biased region" description="Basic and acidic residues" evidence="1">
    <location>
        <begin position="598"/>
        <end position="612"/>
    </location>
</feature>
<feature type="region of interest" description="Disordered" evidence="1">
    <location>
        <begin position="571"/>
        <end position="647"/>
    </location>
</feature>
<feature type="compositionally biased region" description="Basic and acidic residues" evidence="1">
    <location>
        <begin position="250"/>
        <end position="259"/>
    </location>
</feature>
<evidence type="ECO:0000256" key="1">
    <source>
        <dbReference type="SAM" id="MobiDB-lite"/>
    </source>
</evidence>
<evidence type="ECO:0000313" key="2">
    <source>
        <dbReference type="EMBL" id="GJU04764.1"/>
    </source>
</evidence>
<keyword evidence="3" id="KW-1185">Reference proteome</keyword>
<gene>
    <name evidence="2" type="ORF">Tco_1121194</name>
</gene>
<organism evidence="2 3">
    <name type="scientific">Tanacetum coccineum</name>
    <dbReference type="NCBI Taxonomy" id="301880"/>
    <lineage>
        <taxon>Eukaryota</taxon>
        <taxon>Viridiplantae</taxon>
        <taxon>Streptophyta</taxon>
        <taxon>Embryophyta</taxon>
        <taxon>Tracheophyta</taxon>
        <taxon>Spermatophyta</taxon>
        <taxon>Magnoliopsida</taxon>
        <taxon>eudicotyledons</taxon>
        <taxon>Gunneridae</taxon>
        <taxon>Pentapetalae</taxon>
        <taxon>asterids</taxon>
        <taxon>campanulids</taxon>
        <taxon>Asterales</taxon>
        <taxon>Asteraceae</taxon>
        <taxon>Asteroideae</taxon>
        <taxon>Anthemideae</taxon>
        <taxon>Anthemidinae</taxon>
        <taxon>Tanacetum</taxon>
    </lineage>
</organism>
<feature type="region of interest" description="Disordered" evidence="1">
    <location>
        <begin position="204"/>
        <end position="411"/>
    </location>
</feature>
<dbReference type="Proteomes" id="UP001151760">
    <property type="component" value="Unassembled WGS sequence"/>
</dbReference>
<feature type="compositionally biased region" description="Polar residues" evidence="1">
    <location>
        <begin position="630"/>
        <end position="647"/>
    </location>
</feature>
<comment type="caution">
    <text evidence="2">The sequence shown here is derived from an EMBL/GenBank/DDBJ whole genome shotgun (WGS) entry which is preliminary data.</text>
</comment>
<reference evidence="2" key="1">
    <citation type="journal article" date="2022" name="Int. J. Mol. Sci.">
        <title>Draft Genome of Tanacetum Coccineum: Genomic Comparison of Closely Related Tanacetum-Family Plants.</title>
        <authorList>
            <person name="Yamashiro T."/>
            <person name="Shiraishi A."/>
            <person name="Nakayama K."/>
            <person name="Satake H."/>
        </authorList>
    </citation>
    <scope>NUCLEOTIDE SEQUENCE</scope>
</reference>
<dbReference type="EMBL" id="BQNB010021282">
    <property type="protein sequence ID" value="GJU04764.1"/>
    <property type="molecule type" value="Genomic_DNA"/>
</dbReference>
<accession>A0ABQ5IX03</accession>
<name>A0ABQ5IX03_9ASTR</name>
<evidence type="ECO:0000313" key="3">
    <source>
        <dbReference type="Proteomes" id="UP001151760"/>
    </source>
</evidence>
<feature type="compositionally biased region" description="Low complexity" evidence="1">
    <location>
        <begin position="613"/>
        <end position="629"/>
    </location>
</feature>
<feature type="compositionally biased region" description="Acidic residues" evidence="1">
    <location>
        <begin position="326"/>
        <end position="343"/>
    </location>
</feature>
<feature type="compositionally biased region" description="Basic residues" evidence="1">
    <location>
        <begin position="214"/>
        <end position="223"/>
    </location>
</feature>
<feature type="compositionally biased region" description="Basic and acidic residues" evidence="1">
    <location>
        <begin position="572"/>
        <end position="591"/>
    </location>
</feature>
<sequence>MHTASSWIRRNVELTLKSFMKFFRYVPEFLTKTLLHHLQKKNWLHSFRNLAIPADVICYLQFILIKCTSLGEHLLQSSIGAFLGKQQDLIDSGNHELKSCGVCTIRRMFTMLLYSGKTSCKADNREISSTRKEHMPYPRFTKVIINHFISKDKTISMRNRINLHTIHDDSLVAYKTYYDFATGKVPHRKARNYKKVASPSRKLYPVKEAEPVKKTKRVKRPAKKSTTTPTTGVAIRDTPSVSVSKKKAPTKADRSKGDGTDFELGVPDEQQHKTSGTDEGTGTKPGVPDVPTYDSESKNESWGDSEDDNDDDSKGDNDKANSDNDGNSDIDDNERTDSDDDDENHSFTLKDYDEEEHDDEYESDDDNENVFEEEDDDLYKDVDVRSLGAEQEQERKDDEEMTDADQNVSQEKLYKQVVKDAHVTLTSSQKTESSKQSFSVSSDFASKFLILENVPPAVDEVSSLESYTKEFEKKAQEERKLYIDVVEKLVKDIIKDEVKSLLPQILPKEVSDFATPVIQKFELKKGLIDKLEKSKSYRAAKDHRNLYDQLIKSYQLKKDLFNSYGKAYSLKRSREDKDKDEDPSARPDQGLKKKKRSKDAEPSRSSKSKESKSSSSKGFKSQPKSSGKQRNQYPDWNATKSNDSRPPQQWISRIAQAEKPPLTFDELMSTPIDFSSYVMHNQNIDNLTQDILIGPAFNLLKGTCKSFVELEYHFEESQGHQLVPADYFFNNDLEYLKGGSSSRKYTTSTTKTKAAKYDNIKGIEYMVPINRESKHDVFSRKRIIVVTHVKVMKWYGYGYLEEIIVQREDQTLHKFKEGDFLRLNLRDIEDLLLLLVQKKLSNLEQDVIFDLNVALRMFTRRIVILKRVEDLQLRVESYQKKINITKPKTFRSDISKLTPYTAYKNPQGIIYQDKFNRNRLMRLDELYKLCDGTLTSVRRVLHDIANNLRMDYLPKRRWSNLDRKRSRIMIKAIDQQLLERRLMRNLEKFIGGIEYGNDFRLLERTI</sequence>
<reference evidence="2" key="2">
    <citation type="submission" date="2022-01" db="EMBL/GenBank/DDBJ databases">
        <authorList>
            <person name="Yamashiro T."/>
            <person name="Shiraishi A."/>
            <person name="Satake H."/>
            <person name="Nakayama K."/>
        </authorList>
    </citation>
    <scope>NUCLEOTIDE SEQUENCE</scope>
</reference>
<protein>
    <submittedName>
        <fullName evidence="2">Uncharacterized protein</fullName>
    </submittedName>
</protein>
<feature type="compositionally biased region" description="Acidic residues" evidence="1">
    <location>
        <begin position="352"/>
        <end position="378"/>
    </location>
</feature>
<proteinExistence type="predicted"/>
<feature type="compositionally biased region" description="Basic and acidic residues" evidence="1">
    <location>
        <begin position="312"/>
        <end position="322"/>
    </location>
</feature>